<dbReference type="RefSeq" id="XP_025399553.1">
    <property type="nucleotide sequence ID" value="XM_025539679.1"/>
</dbReference>
<dbReference type="EMBL" id="MSFL01000011">
    <property type="protein sequence ID" value="PWY82839.1"/>
    <property type="molecule type" value="Genomic_DNA"/>
</dbReference>
<reference evidence="1 2" key="1">
    <citation type="submission" date="2016-12" db="EMBL/GenBank/DDBJ databases">
        <title>The genomes of Aspergillus section Nigri reveals drivers in fungal speciation.</title>
        <authorList>
            <consortium name="DOE Joint Genome Institute"/>
            <person name="Vesth T.C."/>
            <person name="Nybo J."/>
            <person name="Theobald S."/>
            <person name="Brandl J."/>
            <person name="Frisvad J.C."/>
            <person name="Nielsen K.F."/>
            <person name="Lyhne E.K."/>
            <person name="Kogle M.E."/>
            <person name="Kuo A."/>
            <person name="Riley R."/>
            <person name="Clum A."/>
            <person name="Nolan M."/>
            <person name="Lipzen A."/>
            <person name="Salamov A."/>
            <person name="Henrissat B."/>
            <person name="Wiebenga A."/>
            <person name="De Vries R.P."/>
            <person name="Grigoriev I.V."/>
            <person name="Mortensen U.H."/>
            <person name="Andersen M.R."/>
            <person name="Baker S.E."/>
        </authorList>
    </citation>
    <scope>NUCLEOTIDE SEQUENCE [LARGE SCALE GENOMIC DNA]</scope>
    <source>
        <strain evidence="1 2">CBS 117.55</strain>
    </source>
</reference>
<proteinExistence type="predicted"/>
<evidence type="ECO:0000313" key="2">
    <source>
        <dbReference type="Proteomes" id="UP000247233"/>
    </source>
</evidence>
<name>A0A317W9K6_9EURO</name>
<dbReference type="GeneID" id="37061916"/>
<keyword evidence="2" id="KW-1185">Reference proteome</keyword>
<evidence type="ECO:0000313" key="1">
    <source>
        <dbReference type="EMBL" id="PWY82839.1"/>
    </source>
</evidence>
<protein>
    <submittedName>
        <fullName evidence="1">Uncharacterized protein</fullName>
    </submittedName>
</protein>
<dbReference type="AlphaFoldDB" id="A0A317W9K6"/>
<gene>
    <name evidence="1" type="ORF">BO70DRAFT_30068</name>
</gene>
<sequence length="172" mass="19555">MLPCRLMDGARNRGGRKKGPRFLTVIQKEARNGDVQCIVMKQEMMARPEVSTVDRVPMTTVYSPLNKSLNPRLESMERHSARQKFFLSGYQFCNGHGPTSMIHGRHSSKFSISPSFAIDTLEDHKNVGLFCMEGGRQMRELESDYDAEWHRTMDRMMLSKEGGVGTGRKNVV</sequence>
<organism evidence="1 2">
    <name type="scientific">Aspergillus heteromorphus CBS 117.55</name>
    <dbReference type="NCBI Taxonomy" id="1448321"/>
    <lineage>
        <taxon>Eukaryota</taxon>
        <taxon>Fungi</taxon>
        <taxon>Dikarya</taxon>
        <taxon>Ascomycota</taxon>
        <taxon>Pezizomycotina</taxon>
        <taxon>Eurotiomycetes</taxon>
        <taxon>Eurotiomycetidae</taxon>
        <taxon>Eurotiales</taxon>
        <taxon>Aspergillaceae</taxon>
        <taxon>Aspergillus</taxon>
        <taxon>Aspergillus subgen. Circumdati</taxon>
    </lineage>
</organism>
<dbReference type="VEuPathDB" id="FungiDB:BO70DRAFT_30068"/>
<dbReference type="Proteomes" id="UP000247233">
    <property type="component" value="Unassembled WGS sequence"/>
</dbReference>
<comment type="caution">
    <text evidence="1">The sequence shown here is derived from an EMBL/GenBank/DDBJ whole genome shotgun (WGS) entry which is preliminary data.</text>
</comment>
<accession>A0A317W9K6</accession>